<dbReference type="Pfam" id="PF05227">
    <property type="entry name" value="CHASE3"/>
    <property type="match status" value="1"/>
</dbReference>
<dbReference type="NCBIfam" id="TIGR00254">
    <property type="entry name" value="GGDEF"/>
    <property type="match status" value="1"/>
</dbReference>
<dbReference type="Proteomes" id="UP000626210">
    <property type="component" value="Unassembled WGS sequence"/>
</dbReference>
<sequence>MKKGDMPAATIGAFHRIARVLQISHIAALFVLLALGVLLWSNISDFRRAEAWIDRSHDVQTQIDTVRSTVLHGGLALRNYAISPKEEFLSATARLSQAATSATTQLENLVAEDPDQLVRAQEVAAEAREIVGWYLSSRVIAERDGVAALQQSLSSRVNIDASSRLRRLLDDMDEEEGRRLDVRRAQREERFAAVQRWCLVLGAAFVGFTLGTVIHVNKLVGLGESKVRDLHAHADKDPLTGLSNRRALQRQAEALNGMPMAVISFDLDRFKPVNDAYGHAAGDHVLKTVAQRLLHQSRGGDLVARVGGDEFVILIPGLQDDHTLGAIAARVRTAIEAPVAFGPGELSVGASVGYACTAGDKTFACLCESADAMSYAVKRSTQNAQGNERGRRVG</sequence>
<dbReference type="SMART" id="SM00267">
    <property type="entry name" value="GGDEF"/>
    <property type="match status" value="1"/>
</dbReference>
<evidence type="ECO:0000259" key="2">
    <source>
        <dbReference type="PROSITE" id="PS50887"/>
    </source>
</evidence>
<evidence type="ECO:0000313" key="4">
    <source>
        <dbReference type="Proteomes" id="UP000626210"/>
    </source>
</evidence>
<accession>A0ABQ3GAE6</accession>
<reference evidence="4" key="1">
    <citation type="journal article" date="2019" name="Int. J. Syst. Evol. Microbiol.">
        <title>The Global Catalogue of Microorganisms (GCM) 10K type strain sequencing project: providing services to taxonomists for standard genome sequencing and annotation.</title>
        <authorList>
            <consortium name="The Broad Institute Genomics Platform"/>
            <consortium name="The Broad Institute Genome Sequencing Center for Infectious Disease"/>
            <person name="Wu L."/>
            <person name="Ma J."/>
        </authorList>
    </citation>
    <scope>NUCLEOTIDE SEQUENCE [LARGE SCALE GENOMIC DNA]</scope>
    <source>
        <strain evidence="4">KCTC 23314</strain>
    </source>
</reference>
<dbReference type="PANTHER" id="PTHR44757">
    <property type="entry name" value="DIGUANYLATE CYCLASE DGCP"/>
    <property type="match status" value="1"/>
</dbReference>
<keyword evidence="1" id="KW-0472">Membrane</keyword>
<protein>
    <recommendedName>
        <fullName evidence="2">GGDEF domain-containing protein</fullName>
    </recommendedName>
</protein>
<organism evidence="3 4">
    <name type="scientific">Pseudorhodoferax aquiterrae</name>
    <dbReference type="NCBI Taxonomy" id="747304"/>
    <lineage>
        <taxon>Bacteria</taxon>
        <taxon>Pseudomonadati</taxon>
        <taxon>Pseudomonadota</taxon>
        <taxon>Betaproteobacteria</taxon>
        <taxon>Burkholderiales</taxon>
        <taxon>Comamonadaceae</taxon>
    </lineage>
</organism>
<keyword evidence="4" id="KW-1185">Reference proteome</keyword>
<name>A0ABQ3GAE6_9BURK</name>
<evidence type="ECO:0000256" key="1">
    <source>
        <dbReference type="SAM" id="Phobius"/>
    </source>
</evidence>
<dbReference type="PROSITE" id="PS50887">
    <property type="entry name" value="GGDEF"/>
    <property type="match status" value="1"/>
</dbReference>
<dbReference type="Pfam" id="PF00990">
    <property type="entry name" value="GGDEF"/>
    <property type="match status" value="1"/>
</dbReference>
<dbReference type="InterPro" id="IPR007891">
    <property type="entry name" value="CHASE3"/>
</dbReference>
<feature type="transmembrane region" description="Helical" evidence="1">
    <location>
        <begin position="20"/>
        <end position="40"/>
    </location>
</feature>
<dbReference type="InterPro" id="IPR052155">
    <property type="entry name" value="Biofilm_reg_signaling"/>
</dbReference>
<dbReference type="SUPFAM" id="SSF55073">
    <property type="entry name" value="Nucleotide cyclase"/>
    <property type="match status" value="1"/>
</dbReference>
<dbReference type="CDD" id="cd01949">
    <property type="entry name" value="GGDEF"/>
    <property type="match status" value="1"/>
</dbReference>
<dbReference type="EMBL" id="BMYK01000026">
    <property type="protein sequence ID" value="GHC98476.1"/>
    <property type="molecule type" value="Genomic_DNA"/>
</dbReference>
<dbReference type="Gene3D" id="3.30.70.270">
    <property type="match status" value="1"/>
</dbReference>
<keyword evidence="1" id="KW-0812">Transmembrane</keyword>
<dbReference type="PANTHER" id="PTHR44757:SF2">
    <property type="entry name" value="BIOFILM ARCHITECTURE MAINTENANCE PROTEIN MBAA"/>
    <property type="match status" value="1"/>
</dbReference>
<feature type="domain" description="GGDEF" evidence="2">
    <location>
        <begin position="258"/>
        <end position="390"/>
    </location>
</feature>
<feature type="transmembrane region" description="Helical" evidence="1">
    <location>
        <begin position="197"/>
        <end position="216"/>
    </location>
</feature>
<proteinExistence type="predicted"/>
<evidence type="ECO:0000313" key="3">
    <source>
        <dbReference type="EMBL" id="GHC98476.1"/>
    </source>
</evidence>
<dbReference type="InterPro" id="IPR000160">
    <property type="entry name" value="GGDEF_dom"/>
</dbReference>
<gene>
    <name evidence="3" type="ORF">GCM10007320_54230</name>
</gene>
<dbReference type="InterPro" id="IPR029787">
    <property type="entry name" value="Nucleotide_cyclase"/>
</dbReference>
<dbReference type="InterPro" id="IPR043128">
    <property type="entry name" value="Rev_trsase/Diguanyl_cyclase"/>
</dbReference>
<keyword evidence="1" id="KW-1133">Transmembrane helix</keyword>
<comment type="caution">
    <text evidence="3">The sequence shown here is derived from an EMBL/GenBank/DDBJ whole genome shotgun (WGS) entry which is preliminary data.</text>
</comment>